<name>A0A060RDS8_9BACT</name>
<dbReference type="STRING" id="1433126.BN938_2011"/>
<protein>
    <recommendedName>
        <fullName evidence="3">Glucose-6-phosphate isomerase</fullName>
    </recommendedName>
</protein>
<sequence length="48" mass="5253">MVNSPQLDLAWKFLEQTATNIFLTGRAASGDFPGSVNSENTKEIPENL</sequence>
<accession>A0A060RDS8</accession>
<dbReference type="AlphaFoldDB" id="A0A060RDS8"/>
<dbReference type="Proteomes" id="UP000027616">
    <property type="component" value="Chromosome I"/>
</dbReference>
<evidence type="ECO:0008006" key="3">
    <source>
        <dbReference type="Google" id="ProtNLM"/>
    </source>
</evidence>
<gene>
    <name evidence="1" type="ORF">BN938_2011</name>
</gene>
<evidence type="ECO:0000313" key="1">
    <source>
        <dbReference type="EMBL" id="CDN32084.1"/>
    </source>
</evidence>
<evidence type="ECO:0000313" key="2">
    <source>
        <dbReference type="Proteomes" id="UP000027616"/>
    </source>
</evidence>
<dbReference type="KEGG" id="rbc:BN938_2011"/>
<dbReference type="HOGENOM" id="CLU_3154993_0_0_10"/>
<proteinExistence type="predicted"/>
<organism evidence="1 2">
    <name type="scientific">Mucinivorans hirudinis</name>
    <dbReference type="NCBI Taxonomy" id="1433126"/>
    <lineage>
        <taxon>Bacteria</taxon>
        <taxon>Pseudomonadati</taxon>
        <taxon>Bacteroidota</taxon>
        <taxon>Bacteroidia</taxon>
        <taxon>Bacteroidales</taxon>
        <taxon>Rikenellaceae</taxon>
        <taxon>Mucinivorans</taxon>
    </lineage>
</organism>
<dbReference type="EMBL" id="HG934468">
    <property type="protein sequence ID" value="CDN32084.1"/>
    <property type="molecule type" value="Genomic_DNA"/>
</dbReference>
<keyword evidence="2" id="KW-1185">Reference proteome</keyword>
<reference evidence="1 2" key="1">
    <citation type="journal article" date="2015" name="Genome Announc.">
        <title>Complete Genome Sequence of the Novel Leech Symbiont Mucinivorans hirudinis M3T.</title>
        <authorList>
            <person name="Nelson M.C."/>
            <person name="Bomar L."/>
            <person name="Graf J."/>
        </authorList>
    </citation>
    <scope>NUCLEOTIDE SEQUENCE [LARGE SCALE GENOMIC DNA]</scope>
    <source>
        <strain evidence="2">M3</strain>
    </source>
</reference>